<dbReference type="AlphaFoldDB" id="A0A8J5N678"/>
<name>A0A8J5N678_HOMAM</name>
<accession>A0A8J5N678</accession>
<proteinExistence type="predicted"/>
<protein>
    <submittedName>
        <fullName evidence="1">Uncharacterized protein</fullName>
    </submittedName>
</protein>
<organism evidence="1 2">
    <name type="scientific">Homarus americanus</name>
    <name type="common">American lobster</name>
    <dbReference type="NCBI Taxonomy" id="6706"/>
    <lineage>
        <taxon>Eukaryota</taxon>
        <taxon>Metazoa</taxon>
        <taxon>Ecdysozoa</taxon>
        <taxon>Arthropoda</taxon>
        <taxon>Crustacea</taxon>
        <taxon>Multicrustacea</taxon>
        <taxon>Malacostraca</taxon>
        <taxon>Eumalacostraca</taxon>
        <taxon>Eucarida</taxon>
        <taxon>Decapoda</taxon>
        <taxon>Pleocyemata</taxon>
        <taxon>Astacidea</taxon>
        <taxon>Nephropoidea</taxon>
        <taxon>Nephropidae</taxon>
        <taxon>Homarus</taxon>
    </lineage>
</organism>
<sequence>MTEVGEGYTFFKRGGPEDTRREYGVGFAVKTSLLRNSPETPAGINKRLMTWRISLVKGRNVTIFSAYAPTLDANEETNDRFSGLSLCYHLQRLMHPKLVTLLWSRYVTIFSA</sequence>
<evidence type="ECO:0000313" key="1">
    <source>
        <dbReference type="EMBL" id="KAG7173839.1"/>
    </source>
</evidence>
<dbReference type="Proteomes" id="UP000747542">
    <property type="component" value="Unassembled WGS sequence"/>
</dbReference>
<dbReference type="EMBL" id="JAHLQT010008733">
    <property type="protein sequence ID" value="KAG7173839.1"/>
    <property type="molecule type" value="Genomic_DNA"/>
</dbReference>
<keyword evidence="2" id="KW-1185">Reference proteome</keyword>
<comment type="caution">
    <text evidence="1">The sequence shown here is derived from an EMBL/GenBank/DDBJ whole genome shotgun (WGS) entry which is preliminary data.</text>
</comment>
<gene>
    <name evidence="1" type="ORF">Hamer_G018109</name>
</gene>
<reference evidence="1" key="1">
    <citation type="journal article" date="2021" name="Sci. Adv.">
        <title>The American lobster genome reveals insights on longevity, neural, and immune adaptations.</title>
        <authorList>
            <person name="Polinski J.M."/>
            <person name="Zimin A.V."/>
            <person name="Clark K.F."/>
            <person name="Kohn A.B."/>
            <person name="Sadowski N."/>
            <person name="Timp W."/>
            <person name="Ptitsyn A."/>
            <person name="Khanna P."/>
            <person name="Romanova D.Y."/>
            <person name="Williams P."/>
            <person name="Greenwood S.J."/>
            <person name="Moroz L.L."/>
            <person name="Walt D.R."/>
            <person name="Bodnar A.G."/>
        </authorList>
    </citation>
    <scope>NUCLEOTIDE SEQUENCE</scope>
    <source>
        <strain evidence="1">GMGI-L3</strain>
    </source>
</reference>
<evidence type="ECO:0000313" key="2">
    <source>
        <dbReference type="Proteomes" id="UP000747542"/>
    </source>
</evidence>